<sequence>MTEKELFEKNQKLSTEFDLYLLDHPELLDKIPENALIVLSGFRSCFTGWRKSARISTLKTSLSSLFPFYFLL</sequence>
<gene>
    <name evidence="1" type="ORF">HKBW3S03_01237</name>
    <name evidence="2" type="ORF">HKBW3S34_01799</name>
    <name evidence="3" type="ORF">HKBW3S42_00861</name>
    <name evidence="4" type="ORF">HKBW3S47_01868</name>
</gene>
<proteinExistence type="predicted"/>
<protein>
    <submittedName>
        <fullName evidence="1">Uncharacterized protein</fullName>
    </submittedName>
</protein>
<dbReference type="Proteomes" id="UP000574717">
    <property type="component" value="Unassembled WGS sequence"/>
</dbReference>
<evidence type="ECO:0000313" key="1">
    <source>
        <dbReference type="EMBL" id="GFP19733.1"/>
    </source>
</evidence>
<dbReference type="EMBL" id="BLSA01000099">
    <property type="protein sequence ID" value="GFP32557.1"/>
    <property type="molecule type" value="Genomic_DNA"/>
</dbReference>
<dbReference type="EMBL" id="BLRU01000130">
    <property type="protein sequence ID" value="GFP19733.1"/>
    <property type="molecule type" value="Genomic_DNA"/>
</dbReference>
<name>A0A6V8NHQ0_9ACTN</name>
<dbReference type="Proteomes" id="UP000588083">
    <property type="component" value="Unassembled WGS sequence"/>
</dbReference>
<evidence type="ECO:0000313" key="7">
    <source>
        <dbReference type="Proteomes" id="UP000574717"/>
    </source>
</evidence>
<accession>A0A6V8NHQ0</accession>
<dbReference type="EMBL" id="BLRZ01000116">
    <property type="protein sequence ID" value="GFP30880.1"/>
    <property type="molecule type" value="Genomic_DNA"/>
</dbReference>
<dbReference type="Pfam" id="PF18882">
    <property type="entry name" value="DUF5647"/>
    <property type="match status" value="1"/>
</dbReference>
<dbReference type="RefSeq" id="WP_176236140.1">
    <property type="nucleotide sequence ID" value="NZ_BLRU01000130.1"/>
</dbReference>
<evidence type="ECO:0000313" key="4">
    <source>
        <dbReference type="EMBL" id="GFP40171.1"/>
    </source>
</evidence>
<evidence type="ECO:0000313" key="5">
    <source>
        <dbReference type="Proteomes" id="UP000568877"/>
    </source>
</evidence>
<evidence type="ECO:0000313" key="6">
    <source>
        <dbReference type="Proteomes" id="UP000569018"/>
    </source>
</evidence>
<organism evidence="1 7">
    <name type="scientific">Candidatus Hakubella thermalkaliphila</name>
    <dbReference type="NCBI Taxonomy" id="2754717"/>
    <lineage>
        <taxon>Bacteria</taxon>
        <taxon>Bacillati</taxon>
        <taxon>Actinomycetota</taxon>
        <taxon>Actinomycetota incertae sedis</taxon>
        <taxon>Candidatus Hakubellales</taxon>
        <taxon>Candidatus Hakubellaceae</taxon>
        <taxon>Candidatus Hakubella</taxon>
    </lineage>
</organism>
<keyword evidence="8" id="KW-1185">Reference proteome</keyword>
<comment type="caution">
    <text evidence="1">The sequence shown here is derived from an EMBL/GenBank/DDBJ whole genome shotgun (WGS) entry which is preliminary data.</text>
</comment>
<dbReference type="EMBL" id="BLSD01000158">
    <property type="protein sequence ID" value="GFP40171.1"/>
    <property type="molecule type" value="Genomic_DNA"/>
</dbReference>
<evidence type="ECO:0000313" key="3">
    <source>
        <dbReference type="EMBL" id="GFP32557.1"/>
    </source>
</evidence>
<evidence type="ECO:0000313" key="2">
    <source>
        <dbReference type="EMBL" id="GFP30880.1"/>
    </source>
</evidence>
<dbReference type="InterPro" id="IPR043707">
    <property type="entry name" value="DUF5647"/>
</dbReference>
<reference evidence="5 6" key="1">
    <citation type="journal article" date="2020" name="Front. Microbiol.">
        <title>Single-cell genomics of novel Actinobacteria with the Wood-Ljungdahl pathway discovered in a serpentinizing system.</title>
        <authorList>
            <person name="Merino N."/>
            <person name="Kawai M."/>
            <person name="Boyd E.S."/>
            <person name="Colman D.R."/>
            <person name="McGlynn S.E."/>
            <person name="Nealson K.H."/>
            <person name="Kurokawa K."/>
            <person name="Hongoh Y."/>
        </authorList>
    </citation>
    <scope>NUCLEOTIDE SEQUENCE [LARGE SCALE GENOMIC DNA]</scope>
    <source>
        <strain evidence="1 7">S03</strain>
        <strain evidence="2 8">S34</strain>
        <strain evidence="3 5">S42</strain>
        <strain evidence="4 6">S47</strain>
    </source>
</reference>
<dbReference type="AlphaFoldDB" id="A0A6V8NHQ0"/>
<dbReference type="Proteomes" id="UP000568877">
    <property type="component" value="Unassembled WGS sequence"/>
</dbReference>
<dbReference type="Proteomes" id="UP000569018">
    <property type="component" value="Unassembled WGS sequence"/>
</dbReference>
<evidence type="ECO:0000313" key="8">
    <source>
        <dbReference type="Proteomes" id="UP000588083"/>
    </source>
</evidence>